<dbReference type="NCBIfam" id="TIGR01727">
    <property type="entry name" value="oligo_HPY"/>
    <property type="match status" value="1"/>
</dbReference>
<dbReference type="PROSITE" id="PS00211">
    <property type="entry name" value="ABC_TRANSPORTER_1"/>
    <property type="match status" value="1"/>
</dbReference>
<accession>A0ABU0BYT2</accession>
<evidence type="ECO:0000313" key="9">
    <source>
        <dbReference type="EMBL" id="MDQ0323428.1"/>
    </source>
</evidence>
<dbReference type="InterPro" id="IPR050388">
    <property type="entry name" value="ABC_Ni/Peptide_Import"/>
</dbReference>
<evidence type="ECO:0000256" key="2">
    <source>
        <dbReference type="ARBA" id="ARBA00005417"/>
    </source>
</evidence>
<organism evidence="9 10">
    <name type="scientific">Pararhizobium capsulatum DSM 1112</name>
    <dbReference type="NCBI Taxonomy" id="1121113"/>
    <lineage>
        <taxon>Bacteria</taxon>
        <taxon>Pseudomonadati</taxon>
        <taxon>Pseudomonadota</taxon>
        <taxon>Alphaproteobacteria</taxon>
        <taxon>Hyphomicrobiales</taxon>
        <taxon>Rhizobiaceae</taxon>
        <taxon>Rhizobium/Agrobacterium group</taxon>
        <taxon>Pararhizobium</taxon>
    </lineage>
</organism>
<dbReference type="Pfam" id="PF00005">
    <property type="entry name" value="ABC_tran"/>
    <property type="match status" value="1"/>
</dbReference>
<dbReference type="InterPro" id="IPR017871">
    <property type="entry name" value="ABC_transporter-like_CS"/>
</dbReference>
<name>A0ABU0BYT2_9HYPH</name>
<evidence type="ECO:0000256" key="5">
    <source>
        <dbReference type="ARBA" id="ARBA00022741"/>
    </source>
</evidence>
<dbReference type="InterPro" id="IPR003593">
    <property type="entry name" value="AAA+_ATPase"/>
</dbReference>
<dbReference type="GO" id="GO:0005524">
    <property type="term" value="F:ATP binding"/>
    <property type="evidence" value="ECO:0007669"/>
    <property type="project" value="UniProtKB-KW"/>
</dbReference>
<keyword evidence="10" id="KW-1185">Reference proteome</keyword>
<comment type="caution">
    <text evidence="9">The sequence shown here is derived from an EMBL/GenBank/DDBJ whole genome shotgun (WGS) entry which is preliminary data.</text>
</comment>
<sequence length="338" mass="37054">MTQPLLQISDLKIVFGVGEQAAVAVRNVSFEIAAGEMVGLVGESGCGKSLTCRAAIRLLPHNARIAAGSVMFEGRDVTRMGHRELRNLRAREVGMIFQDPFTSLNPVFRVGAQVAETLRVNLELTAAQAKRETIRLFTEAGIPDAERWFAAFPHELSGGMRQRVMIALALASKPKLLIADEPTTALDVTTQAQILKLLRRFREEHGVAVLLVSHDFGVIAETCDRVLVMYGGHVVEKADIEAVYRTPQHPYTRALLASIPQMHTTGPRRRRKSIDGRPPESGEVLPGCIFEPRCAYAREACKSVDMKLEPAASNQYTACPFVRAGGEQRLEATVEGAQ</sequence>
<protein>
    <submittedName>
        <fullName evidence="9">Oligopeptide/dipeptide ABC transporter ATP-binding protein</fullName>
    </submittedName>
</protein>
<feature type="domain" description="ABC transporter" evidence="8">
    <location>
        <begin position="6"/>
        <end position="256"/>
    </location>
</feature>
<dbReference type="Proteomes" id="UP001230207">
    <property type="component" value="Unassembled WGS sequence"/>
</dbReference>
<evidence type="ECO:0000256" key="4">
    <source>
        <dbReference type="ARBA" id="ARBA00022475"/>
    </source>
</evidence>
<comment type="subcellular location">
    <subcellularLocation>
        <location evidence="1">Cell inner membrane</location>
        <topology evidence="1">Peripheral membrane protein</topology>
    </subcellularLocation>
</comment>
<evidence type="ECO:0000256" key="6">
    <source>
        <dbReference type="ARBA" id="ARBA00022840"/>
    </source>
</evidence>
<dbReference type="InterPro" id="IPR027417">
    <property type="entry name" value="P-loop_NTPase"/>
</dbReference>
<evidence type="ECO:0000259" key="8">
    <source>
        <dbReference type="PROSITE" id="PS50893"/>
    </source>
</evidence>
<keyword evidence="6 9" id="KW-0067">ATP-binding</keyword>
<evidence type="ECO:0000256" key="3">
    <source>
        <dbReference type="ARBA" id="ARBA00022448"/>
    </source>
</evidence>
<dbReference type="InterPro" id="IPR013563">
    <property type="entry name" value="Oligopep_ABC_C"/>
</dbReference>
<evidence type="ECO:0000256" key="7">
    <source>
        <dbReference type="ARBA" id="ARBA00023136"/>
    </source>
</evidence>
<keyword evidence="4" id="KW-1003">Cell membrane</keyword>
<proteinExistence type="inferred from homology"/>
<keyword evidence="3" id="KW-0813">Transport</keyword>
<comment type="similarity">
    <text evidence="2">Belongs to the ABC transporter superfamily.</text>
</comment>
<evidence type="ECO:0000256" key="1">
    <source>
        <dbReference type="ARBA" id="ARBA00004417"/>
    </source>
</evidence>
<evidence type="ECO:0000313" key="10">
    <source>
        <dbReference type="Proteomes" id="UP001230207"/>
    </source>
</evidence>
<dbReference type="EMBL" id="JAUSVF010000003">
    <property type="protein sequence ID" value="MDQ0323428.1"/>
    <property type="molecule type" value="Genomic_DNA"/>
</dbReference>
<gene>
    <name evidence="9" type="ORF">QO002_005634</name>
</gene>
<dbReference type="PANTHER" id="PTHR43297">
    <property type="entry name" value="OLIGOPEPTIDE TRANSPORT ATP-BINDING PROTEIN APPD"/>
    <property type="match status" value="1"/>
</dbReference>
<dbReference type="Pfam" id="PF08352">
    <property type="entry name" value="oligo_HPY"/>
    <property type="match status" value="1"/>
</dbReference>
<dbReference type="SMART" id="SM00382">
    <property type="entry name" value="AAA"/>
    <property type="match status" value="1"/>
</dbReference>
<dbReference type="RefSeq" id="WP_307235962.1">
    <property type="nucleotide sequence ID" value="NZ_JAUSVF010000003.1"/>
</dbReference>
<dbReference type="SUPFAM" id="SSF52540">
    <property type="entry name" value="P-loop containing nucleoside triphosphate hydrolases"/>
    <property type="match status" value="1"/>
</dbReference>
<reference evidence="9 10" key="1">
    <citation type="submission" date="2023-07" db="EMBL/GenBank/DDBJ databases">
        <title>Genomic Encyclopedia of Type Strains, Phase IV (KMG-IV): sequencing the most valuable type-strain genomes for metagenomic binning, comparative biology and taxonomic classification.</title>
        <authorList>
            <person name="Goeker M."/>
        </authorList>
    </citation>
    <scope>NUCLEOTIDE SEQUENCE [LARGE SCALE GENOMIC DNA]</scope>
    <source>
        <strain evidence="9 10">DSM 1112</strain>
    </source>
</reference>
<dbReference type="Gene3D" id="3.40.50.300">
    <property type="entry name" value="P-loop containing nucleotide triphosphate hydrolases"/>
    <property type="match status" value="1"/>
</dbReference>
<keyword evidence="5" id="KW-0547">Nucleotide-binding</keyword>
<dbReference type="PANTHER" id="PTHR43297:SF2">
    <property type="entry name" value="DIPEPTIDE TRANSPORT ATP-BINDING PROTEIN DPPD"/>
    <property type="match status" value="1"/>
</dbReference>
<keyword evidence="7" id="KW-0472">Membrane</keyword>
<dbReference type="PROSITE" id="PS50893">
    <property type="entry name" value="ABC_TRANSPORTER_2"/>
    <property type="match status" value="1"/>
</dbReference>
<dbReference type="CDD" id="cd03257">
    <property type="entry name" value="ABC_NikE_OppD_transporters"/>
    <property type="match status" value="1"/>
</dbReference>
<dbReference type="InterPro" id="IPR003439">
    <property type="entry name" value="ABC_transporter-like_ATP-bd"/>
</dbReference>